<accession>A0A2U2BWM0</accession>
<comment type="caution">
    <text evidence="1">The sequence shown here is derived from an EMBL/GenBank/DDBJ whole genome shotgun (WGS) entry which is preliminary data.</text>
</comment>
<keyword evidence="2" id="KW-1185">Reference proteome</keyword>
<dbReference type="EMBL" id="QEXV01000001">
    <property type="protein sequence ID" value="PWE18418.1"/>
    <property type="molecule type" value="Genomic_DNA"/>
</dbReference>
<gene>
    <name evidence="1" type="ORF">DDZ18_02085</name>
</gene>
<evidence type="ECO:0000313" key="2">
    <source>
        <dbReference type="Proteomes" id="UP000245168"/>
    </source>
</evidence>
<name>A0A2U2BWM0_9PROT</name>
<dbReference type="Proteomes" id="UP000245168">
    <property type="component" value="Unassembled WGS sequence"/>
</dbReference>
<proteinExistence type="predicted"/>
<reference evidence="2" key="1">
    <citation type="submission" date="2018-05" db="EMBL/GenBank/DDBJ databases">
        <authorList>
            <person name="Liu B.-T."/>
        </authorList>
    </citation>
    <scope>NUCLEOTIDE SEQUENCE [LARGE SCALE GENOMIC DNA]</scope>
    <source>
        <strain evidence="2">WD6-1</strain>
    </source>
</reference>
<protein>
    <recommendedName>
        <fullName evidence="3">STAS/SEC14 domain-containing protein</fullName>
    </recommendedName>
</protein>
<evidence type="ECO:0000313" key="1">
    <source>
        <dbReference type="EMBL" id="PWE18418.1"/>
    </source>
</evidence>
<organism evidence="1 2">
    <name type="scientific">Marinicauda salina</name>
    <dbReference type="NCBI Taxonomy" id="2135793"/>
    <lineage>
        <taxon>Bacteria</taxon>
        <taxon>Pseudomonadati</taxon>
        <taxon>Pseudomonadota</taxon>
        <taxon>Alphaproteobacteria</taxon>
        <taxon>Maricaulales</taxon>
        <taxon>Maricaulaceae</taxon>
        <taxon>Marinicauda</taxon>
    </lineage>
</organism>
<evidence type="ECO:0008006" key="3">
    <source>
        <dbReference type="Google" id="ProtNLM"/>
    </source>
</evidence>
<dbReference type="AlphaFoldDB" id="A0A2U2BWM0"/>
<sequence length="131" mass="14744">MVDEADDSLDSGIRLEFDREGGFVVARVTGRRTVERGHAARTETVAFLERFDTRRVLLDLRAGDYPPDLDDSAESIIRVFRPLKGLTIALLVRPEQRDLGVVAKVVTTGNWNEMRLFEDVDSARAWLTDAP</sequence>